<feature type="domain" description="EGF-like" evidence="9">
    <location>
        <begin position="1523"/>
        <end position="1560"/>
    </location>
</feature>
<feature type="compositionally biased region" description="Basic and acidic residues" evidence="8">
    <location>
        <begin position="1116"/>
        <end position="1126"/>
    </location>
</feature>
<comment type="caution">
    <text evidence="7">Lacks conserved residue(s) required for the propagation of feature annotation.</text>
</comment>
<dbReference type="SUPFAM" id="SSF81296">
    <property type="entry name" value="E set domains"/>
    <property type="match status" value="1"/>
</dbReference>
<dbReference type="SMART" id="SM00181">
    <property type="entry name" value="EGF"/>
    <property type="match status" value="3"/>
</dbReference>
<keyword evidence="4" id="KW-1133">Transmembrane helix</keyword>
<organism evidence="10 11">
    <name type="scientific">Chara braunii</name>
    <name type="common">Braun's stonewort</name>
    <dbReference type="NCBI Taxonomy" id="69332"/>
    <lineage>
        <taxon>Eukaryota</taxon>
        <taxon>Viridiplantae</taxon>
        <taxon>Streptophyta</taxon>
        <taxon>Charophyceae</taxon>
        <taxon>Charales</taxon>
        <taxon>Characeae</taxon>
        <taxon>Chara</taxon>
    </lineage>
</organism>
<dbReference type="Pfam" id="PF01094">
    <property type="entry name" value="ANF_receptor"/>
    <property type="match status" value="1"/>
</dbReference>
<keyword evidence="2" id="KW-0812">Transmembrane</keyword>
<feature type="region of interest" description="Disordered" evidence="8">
    <location>
        <begin position="1609"/>
        <end position="1635"/>
    </location>
</feature>
<feature type="compositionally biased region" description="Basic and acidic residues" evidence="8">
    <location>
        <begin position="38"/>
        <end position="53"/>
    </location>
</feature>
<keyword evidence="7" id="KW-0245">EGF-like domain</keyword>
<dbReference type="PANTHER" id="PTHR14949:SF56">
    <property type="entry name" value="EGF-LIKE-DOMAIN, MULTIPLE 7"/>
    <property type="match status" value="1"/>
</dbReference>
<feature type="region of interest" description="Disordered" evidence="8">
    <location>
        <begin position="1115"/>
        <end position="1135"/>
    </location>
</feature>
<dbReference type="PANTHER" id="PTHR14949">
    <property type="entry name" value="EGF-LIKE-DOMAIN, MULTIPLE 7, 8"/>
    <property type="match status" value="1"/>
</dbReference>
<dbReference type="Gene3D" id="3.40.50.2300">
    <property type="match status" value="2"/>
</dbReference>
<evidence type="ECO:0000256" key="6">
    <source>
        <dbReference type="ARBA" id="ARBA00023157"/>
    </source>
</evidence>
<dbReference type="EMBL" id="BFEA01000060">
    <property type="protein sequence ID" value="GBG65324.1"/>
    <property type="molecule type" value="Genomic_DNA"/>
</dbReference>
<accession>A0A388K5I7</accession>
<dbReference type="CDD" id="cd00603">
    <property type="entry name" value="IPT_PCSR"/>
    <property type="match status" value="1"/>
</dbReference>
<dbReference type="InterPro" id="IPR014756">
    <property type="entry name" value="Ig_E-set"/>
</dbReference>
<dbReference type="InterPro" id="IPR002909">
    <property type="entry name" value="IPT_dom"/>
</dbReference>
<dbReference type="PROSITE" id="PS01186">
    <property type="entry name" value="EGF_2"/>
    <property type="match status" value="1"/>
</dbReference>
<dbReference type="OrthoDB" id="1631741at2759"/>
<reference evidence="10 11" key="1">
    <citation type="journal article" date="2018" name="Cell">
        <title>The Chara Genome: Secondary Complexity and Implications for Plant Terrestrialization.</title>
        <authorList>
            <person name="Nishiyama T."/>
            <person name="Sakayama H."/>
            <person name="Vries J.D."/>
            <person name="Buschmann H."/>
            <person name="Saint-Marcoux D."/>
            <person name="Ullrich K.K."/>
            <person name="Haas F.B."/>
            <person name="Vanderstraeten L."/>
            <person name="Becker D."/>
            <person name="Lang D."/>
            <person name="Vosolsobe S."/>
            <person name="Rombauts S."/>
            <person name="Wilhelmsson P.K.I."/>
            <person name="Janitza P."/>
            <person name="Kern R."/>
            <person name="Heyl A."/>
            <person name="Rumpler F."/>
            <person name="Villalobos L.I.A.C."/>
            <person name="Clay J.M."/>
            <person name="Skokan R."/>
            <person name="Toyoda A."/>
            <person name="Suzuki Y."/>
            <person name="Kagoshima H."/>
            <person name="Schijlen E."/>
            <person name="Tajeshwar N."/>
            <person name="Catarino B."/>
            <person name="Hetherington A.J."/>
            <person name="Saltykova A."/>
            <person name="Bonnot C."/>
            <person name="Breuninger H."/>
            <person name="Symeonidi A."/>
            <person name="Radhakrishnan G.V."/>
            <person name="Van Nieuwerburgh F."/>
            <person name="Deforce D."/>
            <person name="Chang C."/>
            <person name="Karol K.G."/>
            <person name="Hedrich R."/>
            <person name="Ulvskov P."/>
            <person name="Glockner G."/>
            <person name="Delwiche C.F."/>
            <person name="Petrasek J."/>
            <person name="Van de Peer Y."/>
            <person name="Friml J."/>
            <person name="Beilby M."/>
            <person name="Dolan L."/>
            <person name="Kohara Y."/>
            <person name="Sugano S."/>
            <person name="Fujiyama A."/>
            <person name="Delaux P.-M."/>
            <person name="Quint M."/>
            <person name="TheiBen G."/>
            <person name="Hagemann M."/>
            <person name="Harholt J."/>
            <person name="Dunand C."/>
            <person name="Zachgo S."/>
            <person name="Langdale J."/>
            <person name="Maumus F."/>
            <person name="Straeten D.V.D."/>
            <person name="Gould S.B."/>
            <person name="Rensing S.A."/>
        </authorList>
    </citation>
    <scope>NUCLEOTIDE SEQUENCE [LARGE SCALE GENOMIC DNA]</scope>
    <source>
        <strain evidence="10 11">S276</strain>
    </source>
</reference>
<protein>
    <recommendedName>
        <fullName evidence="9">EGF-like domain-containing protein</fullName>
    </recommendedName>
</protein>
<keyword evidence="5" id="KW-0472">Membrane</keyword>
<evidence type="ECO:0000256" key="7">
    <source>
        <dbReference type="PROSITE-ProRule" id="PRU00076"/>
    </source>
</evidence>
<dbReference type="Gene3D" id="2.10.25.10">
    <property type="entry name" value="Laminin"/>
    <property type="match status" value="1"/>
</dbReference>
<dbReference type="InterPro" id="IPR028082">
    <property type="entry name" value="Peripla_BP_I"/>
</dbReference>
<feature type="disulfide bond" evidence="7">
    <location>
        <begin position="1550"/>
        <end position="1559"/>
    </location>
</feature>
<comment type="subcellular location">
    <subcellularLocation>
        <location evidence="1">Membrane</location>
    </subcellularLocation>
</comment>
<name>A0A388K5I7_CHABU</name>
<dbReference type="Pfam" id="PF01833">
    <property type="entry name" value="TIG"/>
    <property type="match status" value="1"/>
</dbReference>
<dbReference type="Gene3D" id="2.60.40.10">
    <property type="entry name" value="Immunoglobulins"/>
    <property type="match status" value="1"/>
</dbReference>
<dbReference type="GO" id="GO:0016020">
    <property type="term" value="C:membrane"/>
    <property type="evidence" value="ECO:0007669"/>
    <property type="project" value="UniProtKB-SubCell"/>
</dbReference>
<keyword evidence="3" id="KW-0732">Signal</keyword>
<gene>
    <name evidence="10" type="ORF">CBR_g50360</name>
</gene>
<dbReference type="SUPFAM" id="SSF53822">
    <property type="entry name" value="Periplasmic binding protein-like I"/>
    <property type="match status" value="1"/>
</dbReference>
<dbReference type="InterPro" id="IPR013783">
    <property type="entry name" value="Ig-like_fold"/>
</dbReference>
<evidence type="ECO:0000256" key="5">
    <source>
        <dbReference type="ARBA" id="ARBA00023136"/>
    </source>
</evidence>
<dbReference type="InterPro" id="IPR000742">
    <property type="entry name" value="EGF"/>
</dbReference>
<evidence type="ECO:0000256" key="1">
    <source>
        <dbReference type="ARBA" id="ARBA00004370"/>
    </source>
</evidence>
<feature type="region of interest" description="Disordered" evidence="8">
    <location>
        <begin position="268"/>
        <end position="296"/>
    </location>
</feature>
<dbReference type="PROSITE" id="PS50026">
    <property type="entry name" value="EGF_3"/>
    <property type="match status" value="1"/>
</dbReference>
<dbReference type="Proteomes" id="UP000265515">
    <property type="component" value="Unassembled WGS sequence"/>
</dbReference>
<comment type="caution">
    <text evidence="10">The sequence shown here is derived from an EMBL/GenBank/DDBJ whole genome shotgun (WGS) entry which is preliminary data.</text>
</comment>
<evidence type="ECO:0000259" key="9">
    <source>
        <dbReference type="PROSITE" id="PS50026"/>
    </source>
</evidence>
<evidence type="ECO:0000313" key="10">
    <source>
        <dbReference type="EMBL" id="GBG65324.1"/>
    </source>
</evidence>
<dbReference type="InterPro" id="IPR050969">
    <property type="entry name" value="Dev_Signal_Modulators"/>
</dbReference>
<feature type="region of interest" description="Disordered" evidence="8">
    <location>
        <begin position="1"/>
        <end position="87"/>
    </location>
</feature>
<sequence>MAGPESDVGGNGGNNRQQGRGQRNRKQSSNRTAVDEEEGKRKSAEEKVARTPRTECATHGSHGTDVDNESANWDHGSGGSSSRCPGQRCRCTLDGRGGGGSAYMSASVHWKAWRCFDFVVTPDAVRVDIELNRSSTIHSPSIYVRFAAADDEGRSGYAALDAVRWDFKSDRPEVELRSSFPKSDARWEGTWLVCVQGTSGRPASFRIGANVVMKEEEKDRKVPPLPQNVTVLDRLPSSVLIEGLSPRQWRYFQGPIQGSDVEISVTVGTPEDMDRKCNASGSSSSGDKRRDSPPVNVFLRQGCPPTASEFDVRARLTCGPRQVVLKVVRPDESGAGSSSSSSSSSECASNLWYMGVENAEEDDPRSRTADVALRINANSCPNGCSGHGMCNPDTHECQCLTEWAQKPDCSRRETVLLLNQPLKVDQLPANSELNFLTTVSRQALALGGANLVFSAALDRAPRRGGVGCAQTELPWMSVHMQQSTSSSKKRLDLDHGSNSFLQFPLEEPSPSRCSSPHCSEVMGWYGVLSNPTPYPITVVLTVRLENMARCPPPKRLDCAGSCAGDAVQDCSGVCQGSAFIDACGRCVGGKTGRGACRTIRVAVAVHSGDIGEPALGSRFTARGQELASAAKIAIDAVNRQIIPSIQKRQSQPFALDYKGLQVDVDCGGDPQTAVSKLKGWLKSLGEGSDRRPVALIGPPCPGAADDLARVFKEEEADIAIINPLAPGLSKHDCPVVSLMAAADSTGQAAYDLVQKMRWKAVAVLGVVGRGRSDEAIAAVVKKTDQLVVAGGSTIRIQKTVLGVDGEDVNLETVKRALEGIIRARKRVGGVGVAVILCATERDMAGVMWVAATLGMTTEEWRWIALPVSTTAVSFPNLVTDWTYPLRKKAGSEEEWARQVGLSMDGIVVIQAPAGRGSIYNDLLSIWSSSSTEARSNLQMNVTTTPEPVGLGSAGMWTGQVFDSVLVTALAIASTLNPSGTTSSNPSARCVGDSDVVDAIRKSMEFDGTTGPVAFDDGLTRRPAWDIVNMRRGSWAVVGEWESSSGVQLFKKSSDSVSGTYGFSWPDFDGAWMAVQHPNETVVGGRGTEPALLECEEVLPAGGTAMSAMRAMLGIGKEGEEGGDSGKKTGNGSKKVGSCSASVVGAVANVCSALRKTLQGSSLCHNEANGTWEPQPYASDCGPRCREQLDGWARQAMVLQRQVATKEGQIDMLVEQLQNATQLATSLRDRLELAADVISQLQSQVGNLTKGLDLPRITFAECDGRCATRGGSQLKIFGQIPKHLVNSTGLRQLFDELEHKGIISVVKNYLKGAPLDMAVKVGGKECRNLTLRRENDSAWDSPVIPLTALPFCVECTAPPGAGRGVPVVVRMAGVTSMPGVTTFAGPVVERIEPEMMLVPSMQNLTIGGSNFGDDVEAINVTVDGMPCSEVQILEAHSKLSCTVHGPSPDVGASAGATVPYKGPVVVSVAGQQSTSSSHHLLFYGCPGYLGGNQVCSGHGSCYLNSTARTAECVCEKGYYGPGCGARCPGYGACNAHGACDDGAAGSGICSCKKGYTGVDCSFRVAASDCSGAQITSFALWGCMAAVFGAFIVRKLWNSCQDIRAEWANPAHDSDDDGTDGAAGQGGGVEEDKKAGKGKFEKVKGSLLGKQWAKV</sequence>
<evidence type="ECO:0000256" key="8">
    <source>
        <dbReference type="SAM" id="MobiDB-lite"/>
    </source>
</evidence>
<dbReference type="Gramene" id="GBG65324">
    <property type="protein sequence ID" value="GBG65324"/>
    <property type="gene ID" value="CBR_g50360"/>
</dbReference>
<evidence type="ECO:0000313" key="11">
    <source>
        <dbReference type="Proteomes" id="UP000265515"/>
    </source>
</evidence>
<dbReference type="InterPro" id="IPR001828">
    <property type="entry name" value="ANF_lig-bd_rcpt"/>
</dbReference>
<evidence type="ECO:0000256" key="3">
    <source>
        <dbReference type="ARBA" id="ARBA00022729"/>
    </source>
</evidence>
<evidence type="ECO:0000256" key="4">
    <source>
        <dbReference type="ARBA" id="ARBA00022989"/>
    </source>
</evidence>
<dbReference type="STRING" id="69332.A0A388K5I7"/>
<evidence type="ECO:0000256" key="2">
    <source>
        <dbReference type="ARBA" id="ARBA00022692"/>
    </source>
</evidence>
<dbReference type="PROSITE" id="PS00022">
    <property type="entry name" value="EGF_1"/>
    <property type="match status" value="1"/>
</dbReference>
<keyword evidence="6 7" id="KW-1015">Disulfide bond</keyword>
<keyword evidence="11" id="KW-1185">Reference proteome</keyword>
<proteinExistence type="predicted"/>